<proteinExistence type="predicted"/>
<sequence length="220" mass="26086">MFKKFINNIFNKDKKETLRKGEILVSADNETFYKEIRSLSPDLSEKIVQSTIPLFVGQLYSHYLSDNVEQLDIHHPERENQTVFFWNAEETFEKKSLPPHFEKMPVKYFIIVGESQTIQMQSAQAMPWFGMPGLGTKFCFTENENRLEIQDLEKRNIIQYLNIEDITDDSFHNLNDREYYIFLVDERIVKYQDNNFYLNQKIIPIDLAYKIGGIHLAKKI</sequence>
<protein>
    <recommendedName>
        <fullName evidence="1">TNT domain-containing protein</fullName>
    </recommendedName>
</protein>
<dbReference type="EMBL" id="FNBH01000003">
    <property type="protein sequence ID" value="SDG13180.1"/>
    <property type="molecule type" value="Genomic_DNA"/>
</dbReference>
<organism evidence="2 3">
    <name type="scientific">Epilithonimonas hungarica</name>
    <dbReference type="NCBI Taxonomy" id="454006"/>
    <lineage>
        <taxon>Bacteria</taxon>
        <taxon>Pseudomonadati</taxon>
        <taxon>Bacteroidota</taxon>
        <taxon>Flavobacteriia</taxon>
        <taxon>Flavobacteriales</taxon>
        <taxon>Weeksellaceae</taxon>
        <taxon>Chryseobacterium group</taxon>
        <taxon>Epilithonimonas</taxon>
    </lineage>
</organism>
<dbReference type="STRING" id="454006.SAMN05421825_2749"/>
<evidence type="ECO:0000313" key="2">
    <source>
        <dbReference type="EMBL" id="SDG13180.1"/>
    </source>
</evidence>
<evidence type="ECO:0000313" key="3">
    <source>
        <dbReference type="Proteomes" id="UP000199203"/>
    </source>
</evidence>
<dbReference type="Proteomes" id="UP000199203">
    <property type="component" value="Unassembled WGS sequence"/>
</dbReference>
<reference evidence="3" key="1">
    <citation type="submission" date="2016-10" db="EMBL/GenBank/DDBJ databases">
        <authorList>
            <person name="Varghese N."/>
            <person name="Submissions S."/>
        </authorList>
    </citation>
    <scope>NUCLEOTIDE SEQUENCE [LARGE SCALE GENOMIC DNA]</scope>
    <source>
        <strain evidence="3">DSM 19684</strain>
    </source>
</reference>
<dbReference type="AlphaFoldDB" id="A0A1G7RTL8"/>
<dbReference type="RefSeq" id="WP_089873990.1">
    <property type="nucleotide sequence ID" value="NZ_FNBH01000003.1"/>
</dbReference>
<dbReference type="GO" id="GO:0050135">
    <property type="term" value="F:NADP+ nucleosidase activity"/>
    <property type="evidence" value="ECO:0007669"/>
    <property type="project" value="InterPro"/>
</dbReference>
<dbReference type="InterPro" id="IPR025331">
    <property type="entry name" value="TNT"/>
</dbReference>
<name>A0A1G7RTL8_9FLAO</name>
<accession>A0A1G7RTL8</accession>
<feature type="domain" description="TNT" evidence="1">
    <location>
        <begin position="81"/>
        <end position="158"/>
    </location>
</feature>
<gene>
    <name evidence="2" type="ORF">SAMN05421825_2749</name>
</gene>
<dbReference type="OrthoDB" id="1333694at2"/>
<evidence type="ECO:0000259" key="1">
    <source>
        <dbReference type="Pfam" id="PF14021"/>
    </source>
</evidence>
<keyword evidence="3" id="KW-1185">Reference proteome</keyword>
<dbReference type="Pfam" id="PF14021">
    <property type="entry name" value="TNT"/>
    <property type="match status" value="1"/>
</dbReference>